<keyword evidence="3" id="KW-1185">Reference proteome</keyword>
<reference evidence="2" key="1">
    <citation type="submission" date="2022-03" db="EMBL/GenBank/DDBJ databases">
        <authorList>
            <person name="Martin H S."/>
        </authorList>
    </citation>
    <scope>NUCLEOTIDE SEQUENCE</scope>
</reference>
<feature type="non-terminal residue" evidence="2">
    <location>
        <position position="1"/>
    </location>
</feature>
<accession>A0ABN8I647</accession>
<evidence type="ECO:0000256" key="1">
    <source>
        <dbReference type="SAM" id="MobiDB-lite"/>
    </source>
</evidence>
<evidence type="ECO:0000313" key="3">
    <source>
        <dbReference type="Proteomes" id="UP000837857"/>
    </source>
</evidence>
<feature type="compositionally biased region" description="Low complexity" evidence="1">
    <location>
        <begin position="8"/>
        <end position="20"/>
    </location>
</feature>
<dbReference type="Proteomes" id="UP000837857">
    <property type="component" value="Chromosome 17"/>
</dbReference>
<evidence type="ECO:0000313" key="2">
    <source>
        <dbReference type="EMBL" id="CAH2047239.1"/>
    </source>
</evidence>
<proteinExistence type="predicted"/>
<sequence>MDAAAGDSTTSTYSTVTSKQTRTRVSPVKWPTEFTTLAPLTGEVFAIESSDAQLLSVARKARAIKNAVSTNLSVVARPT</sequence>
<name>A0ABN8I647_9NEOP</name>
<protein>
    <submittedName>
        <fullName evidence="2">Uncharacterized protein</fullName>
    </submittedName>
</protein>
<feature type="region of interest" description="Disordered" evidence="1">
    <location>
        <begin position="1"/>
        <end position="27"/>
    </location>
</feature>
<dbReference type="EMBL" id="OW152829">
    <property type="protein sequence ID" value="CAH2047239.1"/>
    <property type="molecule type" value="Genomic_DNA"/>
</dbReference>
<gene>
    <name evidence="2" type="ORF">IPOD504_LOCUS5681</name>
</gene>
<organism evidence="2 3">
    <name type="scientific">Iphiclides podalirius</name>
    <name type="common">scarce swallowtail</name>
    <dbReference type="NCBI Taxonomy" id="110791"/>
    <lineage>
        <taxon>Eukaryota</taxon>
        <taxon>Metazoa</taxon>
        <taxon>Ecdysozoa</taxon>
        <taxon>Arthropoda</taxon>
        <taxon>Hexapoda</taxon>
        <taxon>Insecta</taxon>
        <taxon>Pterygota</taxon>
        <taxon>Neoptera</taxon>
        <taxon>Endopterygota</taxon>
        <taxon>Lepidoptera</taxon>
        <taxon>Glossata</taxon>
        <taxon>Ditrysia</taxon>
        <taxon>Papilionoidea</taxon>
        <taxon>Papilionidae</taxon>
        <taxon>Papilioninae</taxon>
        <taxon>Iphiclides</taxon>
    </lineage>
</organism>